<feature type="compositionally biased region" description="Polar residues" evidence="1">
    <location>
        <begin position="21"/>
        <end position="35"/>
    </location>
</feature>
<reference evidence="2" key="1">
    <citation type="submission" date="2020-06" db="EMBL/GenBank/DDBJ databases">
        <title>Draft genome of Bugula neritina, a colonial animal packing powerful symbionts and potential medicines.</title>
        <authorList>
            <person name="Rayko M."/>
        </authorList>
    </citation>
    <scope>NUCLEOTIDE SEQUENCE [LARGE SCALE GENOMIC DNA]</scope>
    <source>
        <strain evidence="2">Kwan_BN1</strain>
    </source>
</reference>
<keyword evidence="3" id="KW-1185">Reference proteome</keyword>
<evidence type="ECO:0000313" key="2">
    <source>
        <dbReference type="EMBL" id="KAF6024831.1"/>
    </source>
</evidence>
<comment type="caution">
    <text evidence="2">The sequence shown here is derived from an EMBL/GenBank/DDBJ whole genome shotgun (WGS) entry which is preliminary data.</text>
</comment>
<evidence type="ECO:0000256" key="1">
    <source>
        <dbReference type="SAM" id="MobiDB-lite"/>
    </source>
</evidence>
<feature type="region of interest" description="Disordered" evidence="1">
    <location>
        <begin position="1"/>
        <end position="44"/>
    </location>
</feature>
<sequence length="83" mass="9208">MLRMRTHKNPENNDIADDTLTETTFGDDSSIQGHANSPPCITQGKIKDLPPQVYLTSAQLNTQKVDASVTFVRNSLYASQEEI</sequence>
<dbReference type="EMBL" id="VXIV02002527">
    <property type="protein sequence ID" value="KAF6024831.1"/>
    <property type="molecule type" value="Genomic_DNA"/>
</dbReference>
<name>A0A7J7JGV0_BUGNE</name>
<dbReference type="Proteomes" id="UP000593567">
    <property type="component" value="Unassembled WGS sequence"/>
</dbReference>
<accession>A0A7J7JGV0</accession>
<proteinExistence type="predicted"/>
<protein>
    <submittedName>
        <fullName evidence="2">Uncharacterized protein</fullName>
    </submittedName>
</protein>
<gene>
    <name evidence="2" type="ORF">EB796_016853</name>
</gene>
<organism evidence="2 3">
    <name type="scientific">Bugula neritina</name>
    <name type="common">Brown bryozoan</name>
    <name type="synonym">Sertularia neritina</name>
    <dbReference type="NCBI Taxonomy" id="10212"/>
    <lineage>
        <taxon>Eukaryota</taxon>
        <taxon>Metazoa</taxon>
        <taxon>Spiralia</taxon>
        <taxon>Lophotrochozoa</taxon>
        <taxon>Bryozoa</taxon>
        <taxon>Gymnolaemata</taxon>
        <taxon>Cheilostomatida</taxon>
        <taxon>Flustrina</taxon>
        <taxon>Buguloidea</taxon>
        <taxon>Bugulidae</taxon>
        <taxon>Bugula</taxon>
    </lineage>
</organism>
<dbReference type="AlphaFoldDB" id="A0A7J7JGV0"/>
<evidence type="ECO:0000313" key="3">
    <source>
        <dbReference type="Proteomes" id="UP000593567"/>
    </source>
</evidence>